<dbReference type="Gene3D" id="2.30.30.100">
    <property type="match status" value="1"/>
</dbReference>
<dbReference type="GO" id="GO:0005687">
    <property type="term" value="C:U4 snRNP"/>
    <property type="evidence" value="ECO:0007669"/>
    <property type="project" value="TreeGrafter"/>
</dbReference>
<evidence type="ECO:0000256" key="2">
    <source>
        <dbReference type="ARBA" id="ARBA00004496"/>
    </source>
</evidence>
<dbReference type="InterPro" id="IPR050914">
    <property type="entry name" value="snRNP_SmB/NAA38-like"/>
</dbReference>
<keyword evidence="9" id="KW-0687">Ribonucleoprotein</keyword>
<evidence type="ECO:0000256" key="10">
    <source>
        <dbReference type="ARBA" id="ARBA00041355"/>
    </source>
</evidence>
<dbReference type="OrthoDB" id="2020720at2759"/>
<evidence type="ECO:0000256" key="11">
    <source>
        <dbReference type="SAM" id="MobiDB-lite"/>
    </source>
</evidence>
<name>A0A139ANW6_GONPJ</name>
<sequence>MSKLSMSKNSKILALLNFRLRITIQDGRMFVGQMIAFDKHMNVVLSECEEFRRVRPKGKPQTAPGTSTAQAERPPEREEKRNLGLVILRGENIVSISVEAPPPTADERLRGAGFAAGPGIGRPAGRGLPVAPMGAPAPPVSYARPPMPGPGGPPMAGGPPPGFPGAPPPGFRPGMPLPPPPAGFRPGMPPPPGPGGLPAPPPGFRPPMPGPGGAPGFPPGFRPPQ</sequence>
<dbReference type="InterPro" id="IPR047575">
    <property type="entry name" value="Sm"/>
</dbReference>
<dbReference type="GO" id="GO:0005682">
    <property type="term" value="C:U5 snRNP"/>
    <property type="evidence" value="ECO:0007669"/>
    <property type="project" value="TreeGrafter"/>
</dbReference>
<dbReference type="EMBL" id="KQ965742">
    <property type="protein sequence ID" value="KXS18334.1"/>
    <property type="molecule type" value="Genomic_DNA"/>
</dbReference>
<evidence type="ECO:0000256" key="3">
    <source>
        <dbReference type="ARBA" id="ARBA00009123"/>
    </source>
</evidence>
<dbReference type="GO" id="GO:0005686">
    <property type="term" value="C:U2 snRNP"/>
    <property type="evidence" value="ECO:0007669"/>
    <property type="project" value="TreeGrafter"/>
</dbReference>
<evidence type="ECO:0000313" key="14">
    <source>
        <dbReference type="Proteomes" id="UP000070544"/>
    </source>
</evidence>
<dbReference type="OMA" id="KMINYRM"/>
<evidence type="ECO:0000256" key="6">
    <source>
        <dbReference type="ARBA" id="ARBA00022884"/>
    </source>
</evidence>
<dbReference type="PANTHER" id="PTHR10701:SF0">
    <property type="entry name" value="SMALL NUCLEAR RIBONUCLEOPROTEIN-ASSOCIATED PROTEIN B"/>
    <property type="match status" value="1"/>
</dbReference>
<accession>A0A139ANW6</accession>
<dbReference type="PANTHER" id="PTHR10701">
    <property type="entry name" value="SMALL NUCLEAR RIBONUCLEOPROTEIN-ASSOCIATED PROTEIN B AND N"/>
    <property type="match status" value="1"/>
</dbReference>
<dbReference type="GO" id="GO:0005685">
    <property type="term" value="C:U1 snRNP"/>
    <property type="evidence" value="ECO:0007669"/>
    <property type="project" value="TreeGrafter"/>
</dbReference>
<dbReference type="GO" id="GO:0070990">
    <property type="term" value="F:snRNP binding"/>
    <property type="evidence" value="ECO:0007669"/>
    <property type="project" value="TreeGrafter"/>
</dbReference>
<dbReference type="FunFam" id="2.30.30.100:FF:000047">
    <property type="entry name" value="Small nuclear ribonucleoprotein SmB, putative"/>
    <property type="match status" value="1"/>
</dbReference>
<dbReference type="Proteomes" id="UP000070544">
    <property type="component" value="Unassembled WGS sequence"/>
</dbReference>
<keyword evidence="5" id="KW-0507">mRNA processing</keyword>
<dbReference type="SMART" id="SM00651">
    <property type="entry name" value="Sm"/>
    <property type="match status" value="1"/>
</dbReference>
<dbReference type="InterPro" id="IPR010920">
    <property type="entry name" value="LSM_dom_sf"/>
</dbReference>
<dbReference type="GO" id="GO:0071013">
    <property type="term" value="C:catalytic step 2 spliceosome"/>
    <property type="evidence" value="ECO:0007669"/>
    <property type="project" value="TreeGrafter"/>
</dbReference>
<protein>
    <recommendedName>
        <fullName evidence="10">Sm protein B</fullName>
    </recommendedName>
</protein>
<dbReference type="Pfam" id="PF01423">
    <property type="entry name" value="LSM"/>
    <property type="match status" value="1"/>
</dbReference>
<dbReference type="SUPFAM" id="SSF50182">
    <property type="entry name" value="Sm-like ribonucleoproteins"/>
    <property type="match status" value="1"/>
</dbReference>
<evidence type="ECO:0000256" key="4">
    <source>
        <dbReference type="ARBA" id="ARBA00022490"/>
    </source>
</evidence>
<dbReference type="PROSITE" id="PS52002">
    <property type="entry name" value="SM"/>
    <property type="match status" value="1"/>
</dbReference>
<keyword evidence="7" id="KW-0508">mRNA splicing</keyword>
<feature type="region of interest" description="Disordered" evidence="11">
    <location>
        <begin position="141"/>
        <end position="225"/>
    </location>
</feature>
<dbReference type="GO" id="GO:0005737">
    <property type="term" value="C:cytoplasm"/>
    <property type="evidence" value="ECO:0007669"/>
    <property type="project" value="UniProtKB-SubCell"/>
</dbReference>
<keyword evidence="14" id="KW-1185">Reference proteome</keyword>
<keyword evidence="6" id="KW-0694">RNA-binding</keyword>
<dbReference type="STRING" id="1344416.A0A139ANW6"/>
<dbReference type="AlphaFoldDB" id="A0A139ANW6"/>
<evidence type="ECO:0000256" key="8">
    <source>
        <dbReference type="ARBA" id="ARBA00023242"/>
    </source>
</evidence>
<evidence type="ECO:0000256" key="5">
    <source>
        <dbReference type="ARBA" id="ARBA00022664"/>
    </source>
</evidence>
<comment type="similarity">
    <text evidence="3">Belongs to the snRNP SmB/SmN family.</text>
</comment>
<dbReference type="InterPro" id="IPR001163">
    <property type="entry name" value="Sm_dom_euk/arc"/>
</dbReference>
<dbReference type="CDD" id="cd01717">
    <property type="entry name" value="Sm_B"/>
    <property type="match status" value="1"/>
</dbReference>
<feature type="region of interest" description="Disordered" evidence="11">
    <location>
        <begin position="52"/>
        <end position="80"/>
    </location>
</feature>
<comment type="subcellular location">
    <subcellularLocation>
        <location evidence="2">Cytoplasm</location>
    </subcellularLocation>
    <subcellularLocation>
        <location evidence="1">Nucleus</location>
    </subcellularLocation>
</comment>
<dbReference type="GO" id="GO:0003723">
    <property type="term" value="F:RNA binding"/>
    <property type="evidence" value="ECO:0007669"/>
    <property type="project" value="UniProtKB-KW"/>
</dbReference>
<dbReference type="GO" id="GO:0000398">
    <property type="term" value="P:mRNA splicing, via spliceosome"/>
    <property type="evidence" value="ECO:0007669"/>
    <property type="project" value="TreeGrafter"/>
</dbReference>
<dbReference type="GO" id="GO:0071004">
    <property type="term" value="C:U2-type prespliceosome"/>
    <property type="evidence" value="ECO:0007669"/>
    <property type="project" value="TreeGrafter"/>
</dbReference>
<gene>
    <name evidence="13" type="ORF">M427DRAFT_109540</name>
</gene>
<evidence type="ECO:0000259" key="12">
    <source>
        <dbReference type="PROSITE" id="PS52002"/>
    </source>
</evidence>
<proteinExistence type="inferred from homology"/>
<evidence type="ECO:0000256" key="7">
    <source>
        <dbReference type="ARBA" id="ARBA00023187"/>
    </source>
</evidence>
<organism evidence="13 14">
    <name type="scientific">Gonapodya prolifera (strain JEL478)</name>
    <name type="common">Monoblepharis prolifera</name>
    <dbReference type="NCBI Taxonomy" id="1344416"/>
    <lineage>
        <taxon>Eukaryota</taxon>
        <taxon>Fungi</taxon>
        <taxon>Fungi incertae sedis</taxon>
        <taxon>Chytridiomycota</taxon>
        <taxon>Chytridiomycota incertae sedis</taxon>
        <taxon>Monoblepharidomycetes</taxon>
        <taxon>Monoblepharidales</taxon>
        <taxon>Gonapodyaceae</taxon>
        <taxon>Gonapodya</taxon>
    </lineage>
</organism>
<evidence type="ECO:0000256" key="1">
    <source>
        <dbReference type="ARBA" id="ARBA00004123"/>
    </source>
</evidence>
<dbReference type="GO" id="GO:0046540">
    <property type="term" value="C:U4/U6 x U5 tri-snRNP complex"/>
    <property type="evidence" value="ECO:0007669"/>
    <property type="project" value="TreeGrafter"/>
</dbReference>
<keyword evidence="4" id="KW-0963">Cytoplasm</keyword>
<feature type="domain" description="Sm" evidence="12">
    <location>
        <begin position="7"/>
        <end position="102"/>
    </location>
</feature>
<keyword evidence="8" id="KW-0539">Nucleus</keyword>
<reference evidence="13 14" key="1">
    <citation type="journal article" date="2015" name="Genome Biol. Evol.">
        <title>Phylogenomic analyses indicate that early fungi evolved digesting cell walls of algal ancestors of land plants.</title>
        <authorList>
            <person name="Chang Y."/>
            <person name="Wang S."/>
            <person name="Sekimoto S."/>
            <person name="Aerts A.L."/>
            <person name="Choi C."/>
            <person name="Clum A."/>
            <person name="LaButti K.M."/>
            <person name="Lindquist E.A."/>
            <person name="Yee Ngan C."/>
            <person name="Ohm R.A."/>
            <person name="Salamov A.A."/>
            <person name="Grigoriev I.V."/>
            <person name="Spatafora J.W."/>
            <person name="Berbee M.L."/>
        </authorList>
    </citation>
    <scope>NUCLEOTIDE SEQUENCE [LARGE SCALE GENOMIC DNA]</scope>
    <source>
        <strain evidence="13 14">JEL478</strain>
    </source>
</reference>
<evidence type="ECO:0000256" key="9">
    <source>
        <dbReference type="ARBA" id="ARBA00023274"/>
    </source>
</evidence>
<evidence type="ECO:0000313" key="13">
    <source>
        <dbReference type="EMBL" id="KXS18334.1"/>
    </source>
</evidence>